<feature type="domain" description="Sodium symporter small subunit" evidence="1">
    <location>
        <begin position="39"/>
        <end position="101"/>
    </location>
</feature>
<dbReference type="STRING" id="76731.RD2015_1615"/>
<dbReference type="AlphaFoldDB" id="A0A0U3MVZ0"/>
<reference evidence="2 3" key="1">
    <citation type="submission" date="2015-12" db="EMBL/GenBank/DDBJ databases">
        <title>Complete genome of Roseateles depolymerans KCTC 42856.</title>
        <authorList>
            <person name="Kim K.M."/>
        </authorList>
    </citation>
    <scope>NUCLEOTIDE SEQUENCE [LARGE SCALE GENOMIC DNA]</scope>
    <source>
        <strain evidence="2 3">KCTC 42856</strain>
    </source>
</reference>
<evidence type="ECO:0000313" key="3">
    <source>
        <dbReference type="Proteomes" id="UP000060699"/>
    </source>
</evidence>
<protein>
    <submittedName>
        <fullName evidence="2">Membrane protein</fullName>
    </submittedName>
</protein>
<proteinExistence type="predicted"/>
<evidence type="ECO:0000259" key="1">
    <source>
        <dbReference type="Pfam" id="PF13937"/>
    </source>
</evidence>
<organism evidence="2 3">
    <name type="scientific">Roseateles depolymerans</name>
    <dbReference type="NCBI Taxonomy" id="76731"/>
    <lineage>
        <taxon>Bacteria</taxon>
        <taxon>Pseudomonadati</taxon>
        <taxon>Pseudomonadota</taxon>
        <taxon>Betaproteobacteria</taxon>
        <taxon>Burkholderiales</taxon>
        <taxon>Sphaerotilaceae</taxon>
        <taxon>Roseateles</taxon>
    </lineage>
</organism>
<dbReference type="KEGG" id="rdp:RD2015_1615"/>
<dbReference type="InterPro" id="IPR019886">
    <property type="entry name" value="Na_symporter_ssu"/>
</dbReference>
<accession>A0A0U3MVZ0</accession>
<dbReference type="Proteomes" id="UP000060699">
    <property type="component" value="Chromosome"/>
</dbReference>
<keyword evidence="3" id="KW-1185">Reference proteome</keyword>
<evidence type="ECO:0000313" key="2">
    <source>
        <dbReference type="EMBL" id="ALV06100.1"/>
    </source>
</evidence>
<dbReference type="OrthoDB" id="9797746at2"/>
<sequence length="115" mass="12687">MDPTRPVPQRGDRSPEWAVSGPPDRHAGRPAAASTRVVVLLTLSLLLLWGGVTFGVAWYARDLSFEFFGWPFSFWVGAQGALLVYCAIVWIYARVMNRHEAAVAAAPPEPTQSEF</sequence>
<dbReference type="RefSeq" id="WP_083525449.1">
    <property type="nucleotide sequence ID" value="NZ_CP013729.1"/>
</dbReference>
<gene>
    <name evidence="2" type="ORF">RD2015_1615</name>
</gene>
<dbReference type="NCBIfam" id="TIGR03647">
    <property type="entry name" value="Na_symport_sm"/>
    <property type="match status" value="1"/>
</dbReference>
<dbReference type="Pfam" id="PF13937">
    <property type="entry name" value="DUF4212"/>
    <property type="match status" value="1"/>
</dbReference>
<dbReference type="EMBL" id="CP013729">
    <property type="protein sequence ID" value="ALV06100.1"/>
    <property type="molecule type" value="Genomic_DNA"/>
</dbReference>
<name>A0A0U3MVZ0_9BURK</name>